<dbReference type="OrthoDB" id="1476984at2759"/>
<dbReference type="GO" id="GO:0016301">
    <property type="term" value="F:kinase activity"/>
    <property type="evidence" value="ECO:0007669"/>
    <property type="project" value="UniProtKB-KW"/>
</dbReference>
<keyword evidence="1" id="KW-0670">Pyruvate</keyword>
<evidence type="ECO:0000313" key="2">
    <source>
        <dbReference type="Proteomes" id="UP000245207"/>
    </source>
</evidence>
<keyword evidence="1" id="KW-0808">Transferase</keyword>
<dbReference type="STRING" id="35608.A0A2U1LV18"/>
<dbReference type="Gene3D" id="3.30.470.20">
    <property type="entry name" value="ATP-grasp fold, B domain"/>
    <property type="match status" value="1"/>
</dbReference>
<comment type="caution">
    <text evidence="1">The sequence shown here is derived from an EMBL/GenBank/DDBJ whole genome shotgun (WGS) entry which is preliminary data.</text>
</comment>
<dbReference type="Proteomes" id="UP000245207">
    <property type="component" value="Unassembled WGS sequence"/>
</dbReference>
<protein>
    <submittedName>
        <fullName evidence="1">Pyruvate, phosphate dikinase, chloroplastic</fullName>
    </submittedName>
</protein>
<evidence type="ECO:0000313" key="1">
    <source>
        <dbReference type="EMBL" id="PWA52840.1"/>
    </source>
</evidence>
<keyword evidence="2" id="KW-1185">Reference proteome</keyword>
<sequence>MGDTLGTGFLFTRNPSTGENKLYGEFLINAQDILDQDSEDLLYIPGVMTPTEVSVWDCLTAYFKENACVWAIIEVGGSTVCTFPCVYRTEASVIQRCL</sequence>
<accession>A0A2U1LV18</accession>
<gene>
    <name evidence="1" type="ORF">CTI12_AA450560</name>
</gene>
<dbReference type="SUPFAM" id="SSF56059">
    <property type="entry name" value="Glutathione synthetase ATP-binding domain-like"/>
    <property type="match status" value="1"/>
</dbReference>
<organism evidence="1 2">
    <name type="scientific">Artemisia annua</name>
    <name type="common">Sweet wormwood</name>
    <dbReference type="NCBI Taxonomy" id="35608"/>
    <lineage>
        <taxon>Eukaryota</taxon>
        <taxon>Viridiplantae</taxon>
        <taxon>Streptophyta</taxon>
        <taxon>Embryophyta</taxon>
        <taxon>Tracheophyta</taxon>
        <taxon>Spermatophyta</taxon>
        <taxon>Magnoliopsida</taxon>
        <taxon>eudicotyledons</taxon>
        <taxon>Gunneridae</taxon>
        <taxon>Pentapetalae</taxon>
        <taxon>asterids</taxon>
        <taxon>campanulids</taxon>
        <taxon>Asterales</taxon>
        <taxon>Asteraceae</taxon>
        <taxon>Asteroideae</taxon>
        <taxon>Anthemideae</taxon>
        <taxon>Artemisiinae</taxon>
        <taxon>Artemisia</taxon>
    </lineage>
</organism>
<dbReference type="EMBL" id="PKPP01007633">
    <property type="protein sequence ID" value="PWA52840.1"/>
    <property type="molecule type" value="Genomic_DNA"/>
</dbReference>
<keyword evidence="1" id="KW-0418">Kinase</keyword>
<reference evidence="1 2" key="1">
    <citation type="journal article" date="2018" name="Mol. Plant">
        <title>The genome of Artemisia annua provides insight into the evolution of Asteraceae family and artemisinin biosynthesis.</title>
        <authorList>
            <person name="Shen Q."/>
            <person name="Zhang L."/>
            <person name="Liao Z."/>
            <person name="Wang S."/>
            <person name="Yan T."/>
            <person name="Shi P."/>
            <person name="Liu M."/>
            <person name="Fu X."/>
            <person name="Pan Q."/>
            <person name="Wang Y."/>
            <person name="Lv Z."/>
            <person name="Lu X."/>
            <person name="Zhang F."/>
            <person name="Jiang W."/>
            <person name="Ma Y."/>
            <person name="Chen M."/>
            <person name="Hao X."/>
            <person name="Li L."/>
            <person name="Tang Y."/>
            <person name="Lv G."/>
            <person name="Zhou Y."/>
            <person name="Sun X."/>
            <person name="Brodelius P.E."/>
            <person name="Rose J.K.C."/>
            <person name="Tang K."/>
        </authorList>
    </citation>
    <scope>NUCLEOTIDE SEQUENCE [LARGE SCALE GENOMIC DNA]</scope>
    <source>
        <strain evidence="2">cv. Huhao1</strain>
        <tissue evidence="1">Leaf</tissue>
    </source>
</reference>
<name>A0A2U1LV18_ARTAN</name>
<proteinExistence type="predicted"/>
<dbReference type="AlphaFoldDB" id="A0A2U1LV18"/>